<organism evidence="2 3">
    <name type="scientific">Geodia barretti</name>
    <name type="common">Barrett's horny sponge</name>
    <dbReference type="NCBI Taxonomy" id="519541"/>
    <lineage>
        <taxon>Eukaryota</taxon>
        <taxon>Metazoa</taxon>
        <taxon>Porifera</taxon>
        <taxon>Demospongiae</taxon>
        <taxon>Heteroscleromorpha</taxon>
        <taxon>Tetractinellida</taxon>
        <taxon>Astrophorina</taxon>
        <taxon>Geodiidae</taxon>
        <taxon>Geodia</taxon>
    </lineage>
</organism>
<dbReference type="Proteomes" id="UP001174909">
    <property type="component" value="Unassembled WGS sequence"/>
</dbReference>
<accession>A0AA35WTZ9</accession>
<sequence length="73" mass="7710">MQIGPGMSGYAWTPPRGSADAHTAERAAERAEELLVGFYDEIAERHGVTDGGIVMGGFSQGGNDDLQVRSSQT</sequence>
<gene>
    <name evidence="2" type="ORF">GBAR_LOCUS15189</name>
</gene>
<evidence type="ECO:0000313" key="3">
    <source>
        <dbReference type="Proteomes" id="UP001174909"/>
    </source>
</evidence>
<protein>
    <submittedName>
        <fullName evidence="2">Uncharacterized protein</fullName>
    </submittedName>
</protein>
<dbReference type="InterPro" id="IPR029058">
    <property type="entry name" value="AB_hydrolase_fold"/>
</dbReference>
<reference evidence="2" key="1">
    <citation type="submission" date="2023-03" db="EMBL/GenBank/DDBJ databases">
        <authorList>
            <person name="Steffen K."/>
            <person name="Cardenas P."/>
        </authorList>
    </citation>
    <scope>NUCLEOTIDE SEQUENCE</scope>
</reference>
<evidence type="ECO:0000256" key="1">
    <source>
        <dbReference type="SAM" id="MobiDB-lite"/>
    </source>
</evidence>
<keyword evidence="3" id="KW-1185">Reference proteome</keyword>
<name>A0AA35WTZ9_GEOBA</name>
<dbReference type="AlphaFoldDB" id="A0AA35WTZ9"/>
<dbReference type="SUPFAM" id="SSF53474">
    <property type="entry name" value="alpha/beta-Hydrolases"/>
    <property type="match status" value="1"/>
</dbReference>
<dbReference type="EMBL" id="CASHTH010002214">
    <property type="protein sequence ID" value="CAI8026442.1"/>
    <property type="molecule type" value="Genomic_DNA"/>
</dbReference>
<evidence type="ECO:0000313" key="2">
    <source>
        <dbReference type="EMBL" id="CAI8026442.1"/>
    </source>
</evidence>
<comment type="caution">
    <text evidence="2">The sequence shown here is derived from an EMBL/GenBank/DDBJ whole genome shotgun (WGS) entry which is preliminary data.</text>
</comment>
<feature type="region of interest" description="Disordered" evidence="1">
    <location>
        <begin position="1"/>
        <end position="25"/>
    </location>
</feature>
<dbReference type="Gene3D" id="3.40.50.1820">
    <property type="entry name" value="alpha/beta hydrolase"/>
    <property type="match status" value="1"/>
</dbReference>
<proteinExistence type="predicted"/>